<sequence length="473" mass="52702">MKTAELFAEVADPYLRHCLKIVQTTLTNFIYIGSGAKIAYRWLNVQPDAFHQIACEAGSSPSSASSSAHFAPPTKRSEVPLLLHCDFRAGMDMWDPLFLAHLLKSRPVVIFDPCHCGRSVSNRDTRPYMGSFYKWAKHAVAVANSLGMSEYDILGFAMGGAAALLAALYPTPSTTRVRKIVAAATTGPAISARLYEECSRSSMSIAWPRDDWNLMNASRLSLNDGTKPEEVKQALKHTFFTESASGQQALEEHWDRVNRFAEYRSKLPSEAPFIGLLEDRRELGPLRCQRLAWRSWETLPQQRGGTYIDPMAKINVPVLVMNGINNSLIPASRSWELMCRLPKPSLNLYEDSGAGFISQYPERVAKDINYFLDYDHSNLQPQILPSASLPQATPPVPSATSHPPFAFGQVPPPALAQHAQPPPQSRFPGVPNISHSYFASNPTGHQQIHQSYLHLPPNFHSQEKERVQRLSKL</sequence>
<feature type="compositionally biased region" description="Pro residues" evidence="1">
    <location>
        <begin position="410"/>
        <end position="425"/>
    </location>
</feature>
<protein>
    <recommendedName>
        <fullName evidence="2">AB hydrolase-1 domain-containing protein</fullName>
    </recommendedName>
</protein>
<reference evidence="3 4" key="1">
    <citation type="journal article" date="2012" name="Plant Cell">
        <title>Genome comparison of barley and maize smut fungi reveals targeted loss of RNA silencing components and species-specific presence of transposable elements.</title>
        <authorList>
            <person name="Laurie J.D."/>
            <person name="Ali S."/>
            <person name="Linning R."/>
            <person name="Mannhaupt G."/>
            <person name="Wong P."/>
            <person name="Gueldener U."/>
            <person name="Muensterkoetter M."/>
            <person name="Moore R."/>
            <person name="Kahmann R."/>
            <person name="Bakkeren G."/>
            <person name="Schirawski J."/>
        </authorList>
    </citation>
    <scope>NUCLEOTIDE SEQUENCE [LARGE SCALE GENOMIC DNA]</scope>
    <source>
        <strain evidence="4">Uh4875-4</strain>
    </source>
</reference>
<dbReference type="Gene3D" id="3.40.50.1820">
    <property type="entry name" value="alpha/beta hydrolase"/>
    <property type="match status" value="1"/>
</dbReference>
<dbReference type="Pfam" id="PF00561">
    <property type="entry name" value="Abhydrolase_1"/>
    <property type="match status" value="1"/>
</dbReference>
<dbReference type="InterPro" id="IPR029058">
    <property type="entry name" value="AB_hydrolase_fold"/>
</dbReference>
<dbReference type="STRING" id="1128400.I2FME4"/>
<evidence type="ECO:0000259" key="2">
    <source>
        <dbReference type="Pfam" id="PF00561"/>
    </source>
</evidence>
<dbReference type="EMBL" id="CAGI01000082">
    <property type="protein sequence ID" value="CCF48087.1"/>
    <property type="molecule type" value="Genomic_DNA"/>
</dbReference>
<dbReference type="InterPro" id="IPR050266">
    <property type="entry name" value="AB_hydrolase_sf"/>
</dbReference>
<comment type="caution">
    <text evidence="3">The sequence shown here is derived from an EMBL/GenBank/DDBJ whole genome shotgun (WGS) entry which is preliminary data.</text>
</comment>
<dbReference type="GO" id="GO:0046464">
    <property type="term" value="P:acylglycerol catabolic process"/>
    <property type="evidence" value="ECO:0007669"/>
    <property type="project" value="TreeGrafter"/>
</dbReference>
<feature type="domain" description="AB hydrolase-1" evidence="2">
    <location>
        <begin position="89"/>
        <end position="360"/>
    </location>
</feature>
<dbReference type="PANTHER" id="PTHR43798">
    <property type="entry name" value="MONOACYLGLYCEROL LIPASE"/>
    <property type="match status" value="1"/>
</dbReference>
<keyword evidence="4" id="KW-1185">Reference proteome</keyword>
<dbReference type="GO" id="GO:0016020">
    <property type="term" value="C:membrane"/>
    <property type="evidence" value="ECO:0007669"/>
    <property type="project" value="TreeGrafter"/>
</dbReference>
<dbReference type="InterPro" id="IPR000073">
    <property type="entry name" value="AB_hydrolase_1"/>
</dbReference>
<dbReference type="eggNOG" id="ENOG502S2TR">
    <property type="taxonomic scope" value="Eukaryota"/>
</dbReference>
<dbReference type="OrthoDB" id="8119704at2759"/>
<dbReference type="HOGENOM" id="CLU_604285_0_0_1"/>
<dbReference type="AlphaFoldDB" id="I2FME4"/>
<proteinExistence type="predicted"/>
<dbReference type="GO" id="GO:0047372">
    <property type="term" value="F:monoacylglycerol lipase activity"/>
    <property type="evidence" value="ECO:0007669"/>
    <property type="project" value="TreeGrafter"/>
</dbReference>
<evidence type="ECO:0000256" key="1">
    <source>
        <dbReference type="SAM" id="MobiDB-lite"/>
    </source>
</evidence>
<dbReference type="OMA" id="WAKHAVA"/>
<dbReference type="PANTHER" id="PTHR43798:SF5">
    <property type="entry name" value="MONOACYLGLYCEROL LIPASE ABHD6"/>
    <property type="match status" value="1"/>
</dbReference>
<evidence type="ECO:0000313" key="3">
    <source>
        <dbReference type="EMBL" id="CCF48087.1"/>
    </source>
</evidence>
<dbReference type="Proteomes" id="UP000006174">
    <property type="component" value="Unassembled WGS sequence"/>
</dbReference>
<gene>
    <name evidence="3" type="ORF">UHOR_12725</name>
</gene>
<feature type="compositionally biased region" description="Polar residues" evidence="1">
    <location>
        <begin position="433"/>
        <end position="443"/>
    </location>
</feature>
<accession>I2FME4</accession>
<dbReference type="SUPFAM" id="SSF53474">
    <property type="entry name" value="alpha/beta-Hydrolases"/>
    <property type="match status" value="1"/>
</dbReference>
<organism evidence="3 4">
    <name type="scientific">Ustilago hordei</name>
    <name type="common">Barley covered smut fungus</name>
    <dbReference type="NCBI Taxonomy" id="120017"/>
    <lineage>
        <taxon>Eukaryota</taxon>
        <taxon>Fungi</taxon>
        <taxon>Dikarya</taxon>
        <taxon>Basidiomycota</taxon>
        <taxon>Ustilaginomycotina</taxon>
        <taxon>Ustilaginomycetes</taxon>
        <taxon>Ustilaginales</taxon>
        <taxon>Ustilaginaceae</taxon>
        <taxon>Ustilago</taxon>
    </lineage>
</organism>
<name>I2FME4_USTHO</name>
<feature type="region of interest" description="Disordered" evidence="1">
    <location>
        <begin position="408"/>
        <end position="443"/>
    </location>
</feature>
<evidence type="ECO:0000313" key="4">
    <source>
        <dbReference type="Proteomes" id="UP000006174"/>
    </source>
</evidence>